<dbReference type="GO" id="GO:0042254">
    <property type="term" value="P:ribosome biogenesis"/>
    <property type="evidence" value="ECO:0007669"/>
    <property type="project" value="UniProtKB-KW"/>
</dbReference>
<keyword evidence="5" id="KW-0690">Ribosome biogenesis</keyword>
<keyword evidence="4" id="KW-0963">Cytoplasm</keyword>
<evidence type="ECO:0000256" key="6">
    <source>
        <dbReference type="ARBA" id="ARBA00023242"/>
    </source>
</evidence>
<dbReference type="InterPro" id="IPR022784">
    <property type="entry name" value="Ribosome_bgen_Alb1"/>
</dbReference>
<organism evidence="8 9">
    <name type="scientific">Piedraia hortae CBS 480.64</name>
    <dbReference type="NCBI Taxonomy" id="1314780"/>
    <lineage>
        <taxon>Eukaryota</taxon>
        <taxon>Fungi</taxon>
        <taxon>Dikarya</taxon>
        <taxon>Ascomycota</taxon>
        <taxon>Pezizomycotina</taxon>
        <taxon>Dothideomycetes</taxon>
        <taxon>Dothideomycetidae</taxon>
        <taxon>Capnodiales</taxon>
        <taxon>Piedraiaceae</taxon>
        <taxon>Piedraia</taxon>
    </lineage>
</organism>
<comment type="subcellular location">
    <subcellularLocation>
        <location evidence="2">Cytoplasm</location>
    </subcellularLocation>
    <subcellularLocation>
        <location evidence="1">Nucleus</location>
    </subcellularLocation>
</comment>
<evidence type="ECO:0000256" key="7">
    <source>
        <dbReference type="SAM" id="MobiDB-lite"/>
    </source>
</evidence>
<keyword evidence="9" id="KW-1185">Reference proteome</keyword>
<keyword evidence="3" id="KW-0813">Transport</keyword>
<evidence type="ECO:0000256" key="4">
    <source>
        <dbReference type="ARBA" id="ARBA00022490"/>
    </source>
</evidence>
<feature type="compositionally biased region" description="Basic residues" evidence="7">
    <location>
        <begin position="20"/>
        <end position="32"/>
    </location>
</feature>
<keyword evidence="6" id="KW-0539">Nucleus</keyword>
<dbReference type="Pfam" id="PF09135">
    <property type="entry name" value="Alb1"/>
    <property type="match status" value="1"/>
</dbReference>
<accession>A0A6A7BV78</accession>
<evidence type="ECO:0000256" key="2">
    <source>
        <dbReference type="ARBA" id="ARBA00004496"/>
    </source>
</evidence>
<dbReference type="GO" id="GO:0005737">
    <property type="term" value="C:cytoplasm"/>
    <property type="evidence" value="ECO:0007669"/>
    <property type="project" value="UniProtKB-SubCell"/>
</dbReference>
<feature type="non-terminal residue" evidence="8">
    <location>
        <position position="77"/>
    </location>
</feature>
<feature type="region of interest" description="Disordered" evidence="7">
    <location>
        <begin position="1"/>
        <end position="32"/>
    </location>
</feature>
<feature type="region of interest" description="Disordered" evidence="7">
    <location>
        <begin position="55"/>
        <end position="77"/>
    </location>
</feature>
<dbReference type="OrthoDB" id="5304887at2759"/>
<sequence>KQGTEYKPWLHSASQTNGISRKRSKNLTRHQKLRHERMLEKAGINVLKLEKKVADSQAKGRRTHRRRHDWELLNESI</sequence>
<reference evidence="8" key="1">
    <citation type="journal article" date="2020" name="Stud. Mycol.">
        <title>101 Dothideomycetes genomes: a test case for predicting lifestyles and emergence of pathogens.</title>
        <authorList>
            <person name="Haridas S."/>
            <person name="Albert R."/>
            <person name="Binder M."/>
            <person name="Bloem J."/>
            <person name="Labutti K."/>
            <person name="Salamov A."/>
            <person name="Andreopoulos B."/>
            <person name="Baker S."/>
            <person name="Barry K."/>
            <person name="Bills G."/>
            <person name="Bluhm B."/>
            <person name="Cannon C."/>
            <person name="Castanera R."/>
            <person name="Culley D."/>
            <person name="Daum C."/>
            <person name="Ezra D."/>
            <person name="Gonzalez J."/>
            <person name="Henrissat B."/>
            <person name="Kuo A."/>
            <person name="Liang C."/>
            <person name="Lipzen A."/>
            <person name="Lutzoni F."/>
            <person name="Magnuson J."/>
            <person name="Mondo S."/>
            <person name="Nolan M."/>
            <person name="Ohm R."/>
            <person name="Pangilinan J."/>
            <person name="Park H.-J."/>
            <person name="Ramirez L."/>
            <person name="Alfaro M."/>
            <person name="Sun H."/>
            <person name="Tritt A."/>
            <person name="Yoshinaga Y."/>
            <person name="Zwiers L.-H."/>
            <person name="Turgeon B."/>
            <person name="Goodwin S."/>
            <person name="Spatafora J."/>
            <person name="Crous P."/>
            <person name="Grigoriev I."/>
        </authorList>
    </citation>
    <scope>NUCLEOTIDE SEQUENCE</scope>
    <source>
        <strain evidence="8">CBS 480.64</strain>
    </source>
</reference>
<dbReference type="Proteomes" id="UP000799421">
    <property type="component" value="Unassembled WGS sequence"/>
</dbReference>
<gene>
    <name evidence="8" type="ORF">K470DRAFT_200493</name>
</gene>
<protein>
    <submittedName>
        <fullName evidence="8">Uncharacterized protein</fullName>
    </submittedName>
</protein>
<evidence type="ECO:0000256" key="1">
    <source>
        <dbReference type="ARBA" id="ARBA00004123"/>
    </source>
</evidence>
<dbReference type="GO" id="GO:0005634">
    <property type="term" value="C:nucleus"/>
    <property type="evidence" value="ECO:0007669"/>
    <property type="project" value="UniProtKB-SubCell"/>
</dbReference>
<feature type="non-terminal residue" evidence="8">
    <location>
        <position position="1"/>
    </location>
</feature>
<evidence type="ECO:0000256" key="5">
    <source>
        <dbReference type="ARBA" id="ARBA00022517"/>
    </source>
</evidence>
<name>A0A6A7BV78_9PEZI</name>
<evidence type="ECO:0000256" key="3">
    <source>
        <dbReference type="ARBA" id="ARBA00022448"/>
    </source>
</evidence>
<evidence type="ECO:0000313" key="9">
    <source>
        <dbReference type="Proteomes" id="UP000799421"/>
    </source>
</evidence>
<proteinExistence type="predicted"/>
<dbReference type="EMBL" id="MU005997">
    <property type="protein sequence ID" value="KAF2859114.1"/>
    <property type="molecule type" value="Genomic_DNA"/>
</dbReference>
<dbReference type="AlphaFoldDB" id="A0A6A7BV78"/>
<evidence type="ECO:0000313" key="8">
    <source>
        <dbReference type="EMBL" id="KAF2859114.1"/>
    </source>
</evidence>